<dbReference type="GO" id="GO:0034497">
    <property type="term" value="P:protein localization to phagophore assembly site"/>
    <property type="evidence" value="ECO:0007669"/>
    <property type="project" value="TreeGrafter"/>
</dbReference>
<evidence type="ECO:0000256" key="1">
    <source>
        <dbReference type="ARBA" id="ARBA00023006"/>
    </source>
</evidence>
<feature type="domain" description="Autophagy-related protein 13 N-terminal" evidence="3">
    <location>
        <begin position="85"/>
        <end position="233"/>
    </location>
</feature>
<dbReference type="EMBL" id="LR746265">
    <property type="protein sequence ID" value="CAA7392033.1"/>
    <property type="molecule type" value="Genomic_DNA"/>
</dbReference>
<dbReference type="InterPro" id="IPR040182">
    <property type="entry name" value="ATG13"/>
</dbReference>
<dbReference type="PANTHER" id="PTHR13430">
    <property type="match status" value="1"/>
</dbReference>
<organism evidence="4 5">
    <name type="scientific">Spirodela intermedia</name>
    <name type="common">Intermediate duckweed</name>
    <dbReference type="NCBI Taxonomy" id="51605"/>
    <lineage>
        <taxon>Eukaryota</taxon>
        <taxon>Viridiplantae</taxon>
        <taxon>Streptophyta</taxon>
        <taxon>Embryophyta</taxon>
        <taxon>Tracheophyta</taxon>
        <taxon>Spermatophyta</taxon>
        <taxon>Magnoliopsida</taxon>
        <taxon>Liliopsida</taxon>
        <taxon>Araceae</taxon>
        <taxon>Lemnoideae</taxon>
        <taxon>Spirodela</taxon>
    </lineage>
</organism>
<dbReference type="Pfam" id="PF10033">
    <property type="entry name" value="ATG13"/>
    <property type="match status" value="2"/>
</dbReference>
<feature type="compositionally biased region" description="Pro residues" evidence="2">
    <location>
        <begin position="354"/>
        <end position="367"/>
    </location>
</feature>
<feature type="region of interest" description="Disordered" evidence="2">
    <location>
        <begin position="100"/>
        <end position="119"/>
    </location>
</feature>
<evidence type="ECO:0000259" key="3">
    <source>
        <dbReference type="Pfam" id="PF10033"/>
    </source>
</evidence>
<dbReference type="InterPro" id="IPR036570">
    <property type="entry name" value="HORMA_dom_sf"/>
</dbReference>
<gene>
    <name evidence="4" type="ORF">SI8410_02003223</name>
</gene>
<evidence type="ECO:0000313" key="5">
    <source>
        <dbReference type="Proteomes" id="UP000663760"/>
    </source>
</evidence>
<dbReference type="GO" id="GO:0000423">
    <property type="term" value="P:mitophagy"/>
    <property type="evidence" value="ECO:0007669"/>
    <property type="project" value="TreeGrafter"/>
</dbReference>
<evidence type="ECO:0000313" key="4">
    <source>
        <dbReference type="EMBL" id="CAA7392033.1"/>
    </source>
</evidence>
<proteinExistence type="predicted"/>
<feature type="region of interest" description="Disordered" evidence="2">
    <location>
        <begin position="337"/>
        <end position="431"/>
    </location>
</feature>
<name>A0A7I8K4E8_SPIIN</name>
<evidence type="ECO:0000256" key="2">
    <source>
        <dbReference type="SAM" id="MobiDB-lite"/>
    </source>
</evidence>
<dbReference type="GO" id="GO:1990316">
    <property type="term" value="C:Atg1/ULK1 kinase complex"/>
    <property type="evidence" value="ECO:0007669"/>
    <property type="project" value="InterPro"/>
</dbReference>
<feature type="compositionally biased region" description="Low complexity" evidence="2">
    <location>
        <begin position="101"/>
        <end position="119"/>
    </location>
</feature>
<dbReference type="Gene3D" id="3.30.900.10">
    <property type="entry name" value="HORMA domain"/>
    <property type="match status" value="1"/>
</dbReference>
<dbReference type="GO" id="GO:0000407">
    <property type="term" value="C:phagophore assembly site"/>
    <property type="evidence" value="ECO:0007669"/>
    <property type="project" value="TreeGrafter"/>
</dbReference>
<sequence length="622" mass="67165">MAGAESGRTEQIISNFFLKLLQVVLDSRVPHLLAGSRAGGDKSRKRDRWFNLALGDPPAALENLGLWHRSVADPMVVDVLLLRDATDSESVLERWTVHYEPSSSSSSSSHPSTPSSPFRAATAFSSSSAEAAAAFYKRTYKKCVVLLRSVYAVLRLLPAYKAFRMLSAATLNNLHPHHHNQNQNCNFNLSYRVSSFAEPFTRAEEDEMKHYDFAAVETQFGQITVSVVYRHDLSEFNLESSSLFPPRIITDYVCSPAAAGPSRAFPSSLPSNEGFVQPASSPARGILRFGSGHMSRPHSWTSTPMAHHPLSGSQLSASELHASPMGVFGQRIVGGHQQLGSSRKGSTSFNEYPLSPPFSPSPSPSPPTHSGNLHRRLQSETAPVTIPLPVTGSIPVYSRAPNLSDPTRSSLPPPSPRVARADNSSEDSPEIRSFRRVEGFKLSEISPSLPSSLQKGIRDARDDSGRFSGVLSSCGGSPRVGFSRSSSKLSFQDDLDDSCPFAVDDVDVPDTQRRATDGKAASENQLASSSVSSWTSQEAAVGMLVHMLKTAPPLRQDQSYSSRAAGPGHDREGGGGSGGGASSFYAARRAADALEELRSYKEIKDMLLSRSGSHLPGPSRER</sequence>
<feature type="region of interest" description="Disordered" evidence="2">
    <location>
        <begin position="470"/>
        <end position="534"/>
    </location>
</feature>
<keyword evidence="1" id="KW-0072">Autophagy</keyword>
<dbReference type="AlphaFoldDB" id="A0A7I8K4E8"/>
<dbReference type="Proteomes" id="UP000663760">
    <property type="component" value="Chromosome 2"/>
</dbReference>
<dbReference type="OrthoDB" id="70161at2759"/>
<feature type="compositionally biased region" description="Polar residues" evidence="2">
    <location>
        <begin position="522"/>
        <end position="534"/>
    </location>
</feature>
<dbReference type="InterPro" id="IPR018731">
    <property type="entry name" value="Atg13_N"/>
</dbReference>
<reference evidence="4" key="1">
    <citation type="submission" date="2020-02" db="EMBL/GenBank/DDBJ databases">
        <authorList>
            <person name="Scholz U."/>
            <person name="Mascher M."/>
            <person name="Fiebig A."/>
        </authorList>
    </citation>
    <scope>NUCLEOTIDE SEQUENCE</scope>
</reference>
<feature type="compositionally biased region" description="Polar residues" evidence="2">
    <location>
        <begin position="338"/>
        <end position="350"/>
    </location>
</feature>
<accession>A0A7I8K4E8</accession>
<dbReference type="GO" id="GO:0034727">
    <property type="term" value="P:piecemeal microautophagy of the nucleus"/>
    <property type="evidence" value="ECO:0007669"/>
    <property type="project" value="TreeGrafter"/>
</dbReference>
<dbReference type="PANTHER" id="PTHR13430:SF4">
    <property type="entry name" value="AUTOPHAGY-RELATED PROTEIN 13"/>
    <property type="match status" value="1"/>
</dbReference>
<keyword evidence="5" id="KW-1185">Reference proteome</keyword>
<dbReference type="GO" id="GO:0005829">
    <property type="term" value="C:cytosol"/>
    <property type="evidence" value="ECO:0007669"/>
    <property type="project" value="TreeGrafter"/>
</dbReference>
<feature type="region of interest" description="Disordered" evidence="2">
    <location>
        <begin position="550"/>
        <end position="583"/>
    </location>
</feature>
<feature type="domain" description="Autophagy-related protein 13 N-terminal" evidence="3">
    <location>
        <begin position="13"/>
        <end position="82"/>
    </location>
</feature>
<protein>
    <recommendedName>
        <fullName evidence="3">Autophagy-related protein 13 N-terminal domain-containing protein</fullName>
    </recommendedName>
</protein>